<evidence type="ECO:0000259" key="1">
    <source>
        <dbReference type="Pfam" id="PF13820"/>
    </source>
</evidence>
<reference evidence="2 3" key="1">
    <citation type="submission" date="2023-03" db="EMBL/GenBank/DDBJ databases">
        <title>Genome insight into feeding habits of ladybird beetles.</title>
        <authorList>
            <person name="Li H.-S."/>
            <person name="Huang Y.-H."/>
            <person name="Pang H."/>
        </authorList>
    </citation>
    <scope>NUCLEOTIDE SEQUENCE [LARGE SCALE GENOMIC DNA]</scope>
    <source>
        <strain evidence="2">SYSU_2023b</strain>
        <tissue evidence="2">Whole body</tissue>
    </source>
</reference>
<protein>
    <recommendedName>
        <fullName evidence="1">Nuclear receptor coactivator 6 TRADD-N domain-containing protein</fullName>
    </recommendedName>
</protein>
<evidence type="ECO:0000313" key="2">
    <source>
        <dbReference type="EMBL" id="KAK9873881.1"/>
    </source>
</evidence>
<dbReference type="GO" id="GO:0005667">
    <property type="term" value="C:transcription regulator complex"/>
    <property type="evidence" value="ECO:0007669"/>
    <property type="project" value="TreeGrafter"/>
</dbReference>
<accession>A0AAW1TQT1</accession>
<dbReference type="GO" id="GO:0035097">
    <property type="term" value="C:histone methyltransferase complex"/>
    <property type="evidence" value="ECO:0007669"/>
    <property type="project" value="TreeGrafter"/>
</dbReference>
<proteinExistence type="predicted"/>
<organism evidence="2 3">
    <name type="scientific">Henosepilachna vigintioctopunctata</name>
    <dbReference type="NCBI Taxonomy" id="420089"/>
    <lineage>
        <taxon>Eukaryota</taxon>
        <taxon>Metazoa</taxon>
        <taxon>Ecdysozoa</taxon>
        <taxon>Arthropoda</taxon>
        <taxon>Hexapoda</taxon>
        <taxon>Insecta</taxon>
        <taxon>Pterygota</taxon>
        <taxon>Neoptera</taxon>
        <taxon>Endopterygota</taxon>
        <taxon>Coleoptera</taxon>
        <taxon>Polyphaga</taxon>
        <taxon>Cucujiformia</taxon>
        <taxon>Coccinelloidea</taxon>
        <taxon>Coccinellidae</taxon>
        <taxon>Epilachninae</taxon>
        <taxon>Epilachnini</taxon>
        <taxon>Henosepilachna</taxon>
    </lineage>
</organism>
<dbReference type="PANTHER" id="PTHR15690">
    <property type="entry name" value="NUCLEAR RECEPTOR COACTIVATOR 6"/>
    <property type="match status" value="1"/>
</dbReference>
<keyword evidence="3" id="KW-1185">Reference proteome</keyword>
<dbReference type="Pfam" id="PF13820">
    <property type="entry name" value="NCOA6_TRADD-N"/>
    <property type="match status" value="1"/>
</dbReference>
<dbReference type="GO" id="GO:0003713">
    <property type="term" value="F:transcription coactivator activity"/>
    <property type="evidence" value="ECO:0007669"/>
    <property type="project" value="InterPro"/>
</dbReference>
<dbReference type="Proteomes" id="UP001431783">
    <property type="component" value="Unassembled WGS sequence"/>
</dbReference>
<dbReference type="GO" id="GO:0045944">
    <property type="term" value="P:positive regulation of transcription by RNA polymerase II"/>
    <property type="evidence" value="ECO:0007669"/>
    <property type="project" value="TreeGrafter"/>
</dbReference>
<comment type="caution">
    <text evidence="2">The sequence shown here is derived from an EMBL/GenBank/DDBJ whole genome shotgun (WGS) entry which is preliminary data.</text>
</comment>
<name>A0AAW1TQT1_9CUCU</name>
<dbReference type="InterPro" id="IPR032715">
    <property type="entry name" value="NCOA6_TRADD-N"/>
</dbReference>
<evidence type="ECO:0000313" key="3">
    <source>
        <dbReference type="Proteomes" id="UP001431783"/>
    </source>
</evidence>
<sequence length="264" mass="28050">MAADSDGCILTTVVTCEGNLGDPDFPDRLNRVISSLNGILGKVVKVRKLEPWNSVRVTLSIPREAALRLRQLANEGSHLLKALGILSVQVEGDQVISLRIASGPLGSEPQEIILRTSQDGQGTSSSNAPVGRSDLEEPLVRLFSGNNTVGAVSISSNSTVASEKVQFKSPNVVCPADSVVPKVAVSNSPTPSKNPFPFTSMNQAIHSREVSHQHQQQNSSVPLATVPLPTVPIPVAAVPVPTVPSIPPPLIHLKILRCPYRVHC</sequence>
<dbReference type="AlphaFoldDB" id="A0AAW1TQT1"/>
<feature type="domain" description="Nuclear receptor coactivator 6 TRADD-N" evidence="1">
    <location>
        <begin position="11"/>
        <end position="128"/>
    </location>
</feature>
<gene>
    <name evidence="2" type="ORF">WA026_002236</name>
</gene>
<dbReference type="EMBL" id="JARQZJ010000031">
    <property type="protein sequence ID" value="KAK9873881.1"/>
    <property type="molecule type" value="Genomic_DNA"/>
</dbReference>
<dbReference type="InterPro" id="IPR026638">
    <property type="entry name" value="NCOA6"/>
</dbReference>
<dbReference type="PANTHER" id="PTHR15690:SF0">
    <property type="entry name" value="NUCLEAR RECEPTOR COACTIVATOR 6"/>
    <property type="match status" value="1"/>
</dbReference>